<dbReference type="GO" id="GO:0005737">
    <property type="term" value="C:cytoplasm"/>
    <property type="evidence" value="ECO:0007669"/>
    <property type="project" value="TreeGrafter"/>
</dbReference>
<dbReference type="InterPro" id="IPR037395">
    <property type="entry name" value="GSKIP"/>
</dbReference>
<dbReference type="GO" id="GO:0051018">
    <property type="term" value="F:protein kinase A binding"/>
    <property type="evidence" value="ECO:0007669"/>
    <property type="project" value="TreeGrafter"/>
</dbReference>
<dbReference type="EMBL" id="BPLQ01015709">
    <property type="protein sequence ID" value="GIY90153.1"/>
    <property type="molecule type" value="Genomic_DNA"/>
</dbReference>
<reference evidence="3 4" key="1">
    <citation type="submission" date="2021-06" db="EMBL/GenBank/DDBJ databases">
        <title>Caerostris darwini draft genome.</title>
        <authorList>
            <person name="Kono N."/>
            <person name="Arakawa K."/>
        </authorList>
    </citation>
    <scope>NUCLEOTIDE SEQUENCE [LARGE SCALE GENOMIC DNA]</scope>
</reference>
<keyword evidence="4" id="KW-1185">Reference proteome</keyword>
<evidence type="ECO:0000256" key="1">
    <source>
        <dbReference type="ARBA" id="ARBA00009571"/>
    </source>
</evidence>
<feature type="domain" description="GSKIP" evidence="2">
    <location>
        <begin position="45"/>
        <end position="145"/>
    </location>
</feature>
<dbReference type="InterPro" id="IPR007967">
    <property type="entry name" value="GSKIP_dom"/>
</dbReference>
<dbReference type="SUPFAM" id="SSF103107">
    <property type="entry name" value="Hypothetical protein c14orf129, hspc210"/>
    <property type="match status" value="1"/>
</dbReference>
<dbReference type="InterPro" id="IPR023231">
    <property type="entry name" value="GSKIP_dom_sf"/>
</dbReference>
<comment type="similarity">
    <text evidence="1">Belongs to the GSKIP family.</text>
</comment>
<comment type="caution">
    <text evidence="3">The sequence shown here is derived from an EMBL/GenBank/DDBJ whole genome shotgun (WGS) entry which is preliminary data.</text>
</comment>
<gene>
    <name evidence="3" type="primary">gskip_1</name>
    <name evidence="3" type="ORF">CDAR_581491</name>
</gene>
<organism evidence="3 4">
    <name type="scientific">Caerostris darwini</name>
    <dbReference type="NCBI Taxonomy" id="1538125"/>
    <lineage>
        <taxon>Eukaryota</taxon>
        <taxon>Metazoa</taxon>
        <taxon>Ecdysozoa</taxon>
        <taxon>Arthropoda</taxon>
        <taxon>Chelicerata</taxon>
        <taxon>Arachnida</taxon>
        <taxon>Araneae</taxon>
        <taxon>Araneomorphae</taxon>
        <taxon>Entelegynae</taxon>
        <taxon>Araneoidea</taxon>
        <taxon>Araneidae</taxon>
        <taxon>Caerostris</taxon>
    </lineage>
</organism>
<dbReference type="Gene3D" id="3.30.2280.10">
    <property type="entry name" value="Hypothetical protein (hspc210)"/>
    <property type="match status" value="1"/>
</dbReference>
<name>A0AAV4X8N1_9ARAC</name>
<dbReference type="Proteomes" id="UP001054837">
    <property type="component" value="Unassembled WGS sequence"/>
</dbReference>
<dbReference type="Pfam" id="PF05303">
    <property type="entry name" value="GSKIP_dom"/>
    <property type="match status" value="1"/>
</dbReference>
<dbReference type="PANTHER" id="PTHR12490:SF4">
    <property type="entry name" value="GSK3B-INTERACTING PROTEIN"/>
    <property type="match status" value="1"/>
</dbReference>
<dbReference type="PANTHER" id="PTHR12490">
    <property type="entry name" value="GSK3B-INTERACTING PROTEIN"/>
    <property type="match status" value="1"/>
</dbReference>
<proteinExistence type="inferred from homology"/>
<evidence type="ECO:0000259" key="2">
    <source>
        <dbReference type="Pfam" id="PF05303"/>
    </source>
</evidence>
<dbReference type="GO" id="GO:0019207">
    <property type="term" value="F:kinase regulator activity"/>
    <property type="evidence" value="ECO:0007669"/>
    <property type="project" value="TreeGrafter"/>
</dbReference>
<dbReference type="AlphaFoldDB" id="A0AAV4X8N1"/>
<dbReference type="GO" id="GO:0060828">
    <property type="term" value="P:regulation of canonical Wnt signaling pathway"/>
    <property type="evidence" value="ECO:0007669"/>
    <property type="project" value="InterPro"/>
</dbReference>
<protein>
    <submittedName>
        <fullName evidence="3">GSK3-beta interaction protein</fullName>
    </submittedName>
</protein>
<sequence length="148" mass="17367">MISLFSKSSHVKHKHKKEEGRRYNFLTKLIMTDPDGEQCKCIDWHEEALAVIRDVGFALKNIEISKQLPETKTEIYFNVETREGQKFCVELSSYGFKVVSDCFDKVEEFYKDQAYYETPYALMDKYSSQFRECFAAALEKKLSRLSSK</sequence>
<evidence type="ECO:0000313" key="4">
    <source>
        <dbReference type="Proteomes" id="UP001054837"/>
    </source>
</evidence>
<accession>A0AAV4X8N1</accession>
<evidence type="ECO:0000313" key="3">
    <source>
        <dbReference type="EMBL" id="GIY90153.1"/>
    </source>
</evidence>